<accession>A0A0B7C4M7</accession>
<name>A0A0B7C4M7_9EUPU</name>
<feature type="non-terminal residue" evidence="1">
    <location>
        <position position="1"/>
    </location>
</feature>
<dbReference type="EMBL" id="HACG01053271">
    <property type="protein sequence ID" value="CEL00142.1"/>
    <property type="molecule type" value="Transcribed_RNA"/>
</dbReference>
<dbReference type="AlphaFoldDB" id="A0A0B7C4M7"/>
<gene>
    <name evidence="1" type="primary">ORF222963</name>
</gene>
<evidence type="ECO:0000313" key="1">
    <source>
        <dbReference type="EMBL" id="CEL00142.1"/>
    </source>
</evidence>
<proteinExistence type="predicted"/>
<feature type="non-terminal residue" evidence="1">
    <location>
        <position position="91"/>
    </location>
</feature>
<sequence length="91" mass="10182">SGLQSSGDTIITDMMKSRVHEDGWVDDDDIDISYNYDDGDDLTSMCLHMRMTPNPSKKNSEQWETEVRPFSELSVGSKVGHSQNKVISAKS</sequence>
<reference evidence="1" key="1">
    <citation type="submission" date="2014-12" db="EMBL/GenBank/DDBJ databases">
        <title>Insight into the proteome of Arion vulgaris.</title>
        <authorList>
            <person name="Aradska J."/>
            <person name="Bulat T."/>
            <person name="Smidak R."/>
            <person name="Sarate P."/>
            <person name="Gangsoo J."/>
            <person name="Sialana F."/>
            <person name="Bilban M."/>
            <person name="Lubec G."/>
        </authorList>
    </citation>
    <scope>NUCLEOTIDE SEQUENCE</scope>
    <source>
        <tissue evidence="1">Skin</tissue>
    </source>
</reference>
<protein>
    <submittedName>
        <fullName evidence="1">Uncharacterized protein</fullName>
    </submittedName>
</protein>
<organism evidence="1">
    <name type="scientific">Arion vulgaris</name>
    <dbReference type="NCBI Taxonomy" id="1028688"/>
    <lineage>
        <taxon>Eukaryota</taxon>
        <taxon>Metazoa</taxon>
        <taxon>Spiralia</taxon>
        <taxon>Lophotrochozoa</taxon>
        <taxon>Mollusca</taxon>
        <taxon>Gastropoda</taxon>
        <taxon>Heterobranchia</taxon>
        <taxon>Euthyneura</taxon>
        <taxon>Panpulmonata</taxon>
        <taxon>Eupulmonata</taxon>
        <taxon>Stylommatophora</taxon>
        <taxon>Helicina</taxon>
        <taxon>Arionoidea</taxon>
        <taxon>Arionidae</taxon>
        <taxon>Arion</taxon>
    </lineage>
</organism>